<evidence type="ECO:0000256" key="7">
    <source>
        <dbReference type="SAM" id="MobiDB-lite"/>
    </source>
</evidence>
<keyword evidence="2" id="KW-0963">Cytoplasm</keyword>
<reference evidence="11" key="1">
    <citation type="submission" date="2011-08" db="EMBL/GenBank/DDBJ databases">
        <authorList>
            <person name="Rombauts S."/>
        </authorList>
    </citation>
    <scope>NUCLEOTIDE SEQUENCE</scope>
    <source>
        <strain evidence="11">London</strain>
    </source>
</reference>
<keyword evidence="3 6" id="KW-0493">Microtubule</keyword>
<evidence type="ECO:0000256" key="5">
    <source>
        <dbReference type="ARBA" id="ARBA00023212"/>
    </source>
</evidence>
<evidence type="ECO:0000313" key="10">
    <source>
        <dbReference type="EnsemblMetazoa" id="tetur02g06320.1"/>
    </source>
</evidence>
<feature type="domain" description="CKK" evidence="9">
    <location>
        <begin position="1170"/>
        <end position="1306"/>
    </location>
</feature>
<dbReference type="Gene3D" id="3.10.20.360">
    <property type="entry name" value="CKK domain"/>
    <property type="match status" value="1"/>
</dbReference>
<dbReference type="InterPro" id="IPR038209">
    <property type="entry name" value="CKK_dom_sf"/>
</dbReference>
<dbReference type="InterPro" id="IPR011033">
    <property type="entry name" value="PRC_barrel-like_sf"/>
</dbReference>
<feature type="compositionally biased region" description="Polar residues" evidence="7">
    <location>
        <begin position="896"/>
        <end position="907"/>
    </location>
</feature>
<dbReference type="InterPro" id="IPR032940">
    <property type="entry name" value="CAMSAP"/>
</dbReference>
<dbReference type="InterPro" id="IPR031372">
    <property type="entry name" value="CAMSAP_CC1"/>
</dbReference>
<dbReference type="EnsemblMetazoa" id="tetur02g06320.1">
    <property type="protein sequence ID" value="tetur02g06320.1"/>
    <property type="gene ID" value="tetur02g06320"/>
</dbReference>
<evidence type="ECO:0000256" key="4">
    <source>
        <dbReference type="ARBA" id="ARBA00023054"/>
    </source>
</evidence>
<feature type="region of interest" description="Disordered" evidence="7">
    <location>
        <begin position="739"/>
        <end position="772"/>
    </location>
</feature>
<feature type="compositionally biased region" description="Basic and acidic residues" evidence="7">
    <location>
        <begin position="1014"/>
        <end position="1027"/>
    </location>
</feature>
<evidence type="ECO:0000313" key="11">
    <source>
        <dbReference type="Proteomes" id="UP000015104"/>
    </source>
</evidence>
<keyword evidence="11" id="KW-1185">Reference proteome</keyword>
<dbReference type="HOGENOM" id="CLU_003076_0_0_1"/>
<dbReference type="eggNOG" id="KOG3654">
    <property type="taxonomic scope" value="Eukaryota"/>
</dbReference>
<evidence type="ECO:0000256" key="3">
    <source>
        <dbReference type="ARBA" id="ARBA00022701"/>
    </source>
</evidence>
<dbReference type="InterPro" id="IPR014797">
    <property type="entry name" value="CKK_CAMSAP"/>
</dbReference>
<gene>
    <name evidence="10" type="primary">107371161</name>
</gene>
<feature type="region of interest" description="Disordered" evidence="7">
    <location>
        <begin position="984"/>
        <end position="1003"/>
    </location>
</feature>
<sequence length="1309" mass="147121">MASSASSTPNPNSQEIPCASKPPVLWLLSKAYNGDIPNELRNPYYKDYEEQYRLKPQVVHGLANAELYCLALANIYADPNYHCLNHHSIIQLLIRKGIYVTEPHDTDLTETILIQTSPIRMSAHMVIIEAIMALFIKEVLIPEKIFEVVSRFHPVETSDMPVDPEEAAIFWINHACLRMRHKICEELSNLDSVNQILPPIPFIEDLQDISDGCCLAILLSLYCPDHLSWTEICFPSENDQTWLNDSIYNLQLVQFFCQEKLPYNICFLSLEDFLYLPQTIRPNVLAFLADLLYLFEIRPAPCVRRPGTKEEFDLSDEECSSLNGSQLRETSCLTPSEMKMKSLQHTSWGEQETTANQSKSSSSRIHSFRRNSTFQSDEEEDMAKYFSAMDFKDDYDAAYDSVSNGSNGPRSLNPAASYTPTSSSSSSDRKVLMTAAGCSSLASNQQRSTLTGFDQPDRSTLHHHRRNSFKSSDNAHSSLTPKPLRSDSGSHLVDYFCQIGEETNQEALSSTKKPAIVTSFASQSKSKDLISENSRYEANSFNEDSSSHIGASGPGINIAFKQKSDRNSFEKQDIESTDKDMRERYRTWNKDRFGETVSEQAMVNNLSSAKTLAQLNDSSSIRKCLEHDDNLKMESSKLSEQLMQQTQQLQQQNQQSLSQAQQLFFPEENKANGQLVLQPGATSEQVNMQVASQIHNVRLKLEEKRRLIEQERKSAEDMWKAKRQDIGKEAFLRVLKSKKSDSGLEDSNEKESIAASSEKELSDASSTKEDEIPNYATDKGFFISFADEKLPQVKPPPLRPKCFRAVTVSRDRRNSRSDLSMSDMNDIRLSGSDRASVRSLTSSENAERSRSENNVPFRLNQRQNHSNSSLNSNANTSSNYSNVNISKNSVNNSASYPASQKSGSNDGDSNKENNSDILPNNQSDQPRSLTPGVGFIIGADSEALDPVSELEMAKKKEMIMLQSLRRRAMQEAKRTQKEIELARQRDLDRQRKESIERKKEEEKMRRQIILEQYRQRKAQEDANKDESSSNFSNLSKDSVRNGSTLLLNRPSRSRPASGTKPRPKSLHVSASNIQDYTSLDPKPSRITDDIGTNYTNYSNYNASIALNPSGSKSNSRPGSSMSTTNNSRRLPSPTSRLPQLPASCILGRYKGGPSSDGASDAGSTFSEYTGPKLYVKPTAKSNRGIITNAINVVLAGAVNANLKKKVLEEMNNSESKHFLILFRGAGMQFRAIYSYNPDREDRQEIVKLHGNGPKIVTDDMIDKFYKYNCGGKNFNEVQTKHLSVTIDAFTIHNTLWSGKRVLPAKKDSF</sequence>
<dbReference type="Pfam" id="PF17095">
    <property type="entry name" value="CAMSAP_CC1"/>
    <property type="match status" value="1"/>
</dbReference>
<dbReference type="Proteomes" id="UP000015104">
    <property type="component" value="Unassembled WGS sequence"/>
</dbReference>
<dbReference type="OrthoDB" id="2125658at2759"/>
<dbReference type="SUPFAM" id="SSF50346">
    <property type="entry name" value="PRC-barrel domain"/>
    <property type="match status" value="1"/>
</dbReference>
<feature type="compositionally biased region" description="Basic and acidic residues" evidence="7">
    <location>
        <begin position="739"/>
        <end position="771"/>
    </location>
</feature>
<dbReference type="Pfam" id="PF11971">
    <property type="entry name" value="CAMSAP_CH"/>
    <property type="match status" value="1"/>
</dbReference>
<dbReference type="PROSITE" id="PS51508">
    <property type="entry name" value="CKK"/>
    <property type="match status" value="1"/>
</dbReference>
<evidence type="ECO:0000256" key="2">
    <source>
        <dbReference type="ARBA" id="ARBA00022490"/>
    </source>
</evidence>
<evidence type="ECO:0000259" key="8">
    <source>
        <dbReference type="PROSITE" id="PS50021"/>
    </source>
</evidence>
<comment type="similarity">
    <text evidence="6">Belongs to the CAMSAP1 family.</text>
</comment>
<dbReference type="SUPFAM" id="SSF47576">
    <property type="entry name" value="Calponin-homology domain, CH-domain"/>
    <property type="match status" value="1"/>
</dbReference>
<dbReference type="Pfam" id="PF08683">
    <property type="entry name" value="CAMSAP_CKK"/>
    <property type="match status" value="1"/>
</dbReference>
<feature type="domain" description="Calponin-homology (CH)" evidence="8">
    <location>
        <begin position="162"/>
        <end position="296"/>
    </location>
</feature>
<organism evidence="10 11">
    <name type="scientific">Tetranychus urticae</name>
    <name type="common">Two-spotted spider mite</name>
    <dbReference type="NCBI Taxonomy" id="32264"/>
    <lineage>
        <taxon>Eukaryota</taxon>
        <taxon>Metazoa</taxon>
        <taxon>Ecdysozoa</taxon>
        <taxon>Arthropoda</taxon>
        <taxon>Chelicerata</taxon>
        <taxon>Arachnida</taxon>
        <taxon>Acari</taxon>
        <taxon>Acariformes</taxon>
        <taxon>Trombidiformes</taxon>
        <taxon>Prostigmata</taxon>
        <taxon>Eleutherengona</taxon>
        <taxon>Raphignathae</taxon>
        <taxon>Tetranychoidea</taxon>
        <taxon>Tetranychidae</taxon>
        <taxon>Tetranychus</taxon>
    </lineage>
</organism>
<feature type="compositionally biased region" description="Low complexity" evidence="7">
    <location>
        <begin position="1107"/>
        <end position="1122"/>
    </location>
</feature>
<keyword evidence="4" id="KW-0175">Coiled coil</keyword>
<accession>T1JVZ3</accession>
<evidence type="ECO:0000259" key="9">
    <source>
        <dbReference type="PROSITE" id="PS51508"/>
    </source>
</evidence>
<dbReference type="EMBL" id="CAEY01000798">
    <property type="status" value="NOT_ANNOTATED_CDS"/>
    <property type="molecule type" value="Genomic_DNA"/>
</dbReference>
<dbReference type="InterPro" id="IPR001715">
    <property type="entry name" value="CH_dom"/>
</dbReference>
<feature type="compositionally biased region" description="Polar residues" evidence="7">
    <location>
        <begin position="1123"/>
        <end position="1137"/>
    </location>
</feature>
<comment type="subcellular location">
    <subcellularLocation>
        <location evidence="1">Cytoplasm</location>
        <location evidence="1">Cytoskeleton</location>
    </subcellularLocation>
</comment>
<feature type="compositionally biased region" description="Polar residues" evidence="7">
    <location>
        <begin position="343"/>
        <end position="357"/>
    </location>
</feature>
<dbReference type="PANTHER" id="PTHR21595">
    <property type="entry name" value="PATRONIN"/>
    <property type="match status" value="1"/>
</dbReference>
<comment type="domain">
    <text evidence="6">The CKK domain binds microtubules.</text>
</comment>
<feature type="region of interest" description="Disordered" evidence="7">
    <location>
        <begin position="793"/>
        <end position="934"/>
    </location>
</feature>
<feature type="region of interest" description="Disordered" evidence="7">
    <location>
        <begin position="443"/>
        <end position="486"/>
    </location>
</feature>
<feature type="compositionally biased region" description="Low complexity" evidence="7">
    <location>
        <begin position="864"/>
        <end position="895"/>
    </location>
</feature>
<dbReference type="SMART" id="SM01051">
    <property type="entry name" value="CAMSAP_CKK"/>
    <property type="match status" value="1"/>
</dbReference>
<feature type="compositionally biased region" description="Polar residues" evidence="7">
    <location>
        <begin position="469"/>
        <end position="480"/>
    </location>
</feature>
<dbReference type="GO" id="GO:0030507">
    <property type="term" value="F:spectrin binding"/>
    <property type="evidence" value="ECO:0007669"/>
    <property type="project" value="InterPro"/>
</dbReference>
<dbReference type="InterPro" id="IPR036872">
    <property type="entry name" value="CH_dom_sf"/>
</dbReference>
<dbReference type="Pfam" id="PF25532">
    <property type="entry name" value="CH_CAMSAP2_N"/>
    <property type="match status" value="1"/>
</dbReference>
<feature type="region of interest" description="Disordered" evidence="7">
    <location>
        <begin position="402"/>
        <end position="430"/>
    </location>
</feature>
<dbReference type="PANTHER" id="PTHR21595:SF0">
    <property type="entry name" value="PATRONIN"/>
    <property type="match status" value="1"/>
</dbReference>
<dbReference type="InterPro" id="IPR022613">
    <property type="entry name" value="CH_CAMSAP_2"/>
</dbReference>
<dbReference type="STRING" id="32264.T1JVZ3"/>
<dbReference type="OMA" id="GTEWRAS"/>
<feature type="compositionally biased region" description="Polar residues" evidence="7">
    <location>
        <begin position="443"/>
        <end position="452"/>
    </location>
</feature>
<evidence type="ECO:0000256" key="1">
    <source>
        <dbReference type="ARBA" id="ARBA00004245"/>
    </source>
</evidence>
<feature type="region of interest" description="Disordered" evidence="7">
    <location>
        <begin position="1014"/>
        <end position="1087"/>
    </location>
</feature>
<dbReference type="GO" id="GO:0051011">
    <property type="term" value="F:microtubule minus-end binding"/>
    <property type="evidence" value="ECO:0007669"/>
    <property type="project" value="TreeGrafter"/>
</dbReference>
<evidence type="ECO:0008006" key="12">
    <source>
        <dbReference type="Google" id="ProtNLM"/>
    </source>
</evidence>
<keyword evidence="5" id="KW-0206">Cytoskeleton</keyword>
<protein>
    <recommendedName>
        <fullName evidence="12">CKK domain-containing protein</fullName>
    </recommendedName>
</protein>
<feature type="compositionally biased region" description="Polar residues" evidence="7">
    <location>
        <begin position="1068"/>
        <end position="1077"/>
    </location>
</feature>
<dbReference type="GO" id="GO:0007026">
    <property type="term" value="P:negative regulation of microtubule depolymerization"/>
    <property type="evidence" value="ECO:0007669"/>
    <property type="project" value="TreeGrafter"/>
</dbReference>
<dbReference type="InterPro" id="IPR058042">
    <property type="entry name" value="CAMSAP_N"/>
</dbReference>
<name>T1JVZ3_TETUR</name>
<dbReference type="GO" id="GO:0036449">
    <property type="term" value="C:microtubule minus-end"/>
    <property type="evidence" value="ECO:0007669"/>
    <property type="project" value="TreeGrafter"/>
</dbReference>
<feature type="compositionally biased region" description="Polar residues" evidence="7">
    <location>
        <begin position="915"/>
        <end position="928"/>
    </location>
</feature>
<dbReference type="GO" id="GO:0005516">
    <property type="term" value="F:calmodulin binding"/>
    <property type="evidence" value="ECO:0007669"/>
    <property type="project" value="InterPro"/>
</dbReference>
<reference evidence="10" key="2">
    <citation type="submission" date="2015-06" db="UniProtKB">
        <authorList>
            <consortium name="EnsemblMetazoa"/>
        </authorList>
    </citation>
    <scope>IDENTIFICATION</scope>
</reference>
<dbReference type="GO" id="GO:0031175">
    <property type="term" value="P:neuron projection development"/>
    <property type="evidence" value="ECO:0007669"/>
    <property type="project" value="InterPro"/>
</dbReference>
<dbReference type="GO" id="GO:0031122">
    <property type="term" value="P:cytoplasmic microtubule organization"/>
    <property type="evidence" value="ECO:0007669"/>
    <property type="project" value="TreeGrafter"/>
</dbReference>
<dbReference type="KEGG" id="tut:107371161"/>
<proteinExistence type="inferred from homology"/>
<dbReference type="PROSITE" id="PS50021">
    <property type="entry name" value="CH"/>
    <property type="match status" value="1"/>
</dbReference>
<feature type="region of interest" description="Disordered" evidence="7">
    <location>
        <begin position="343"/>
        <end position="376"/>
    </location>
</feature>
<feature type="compositionally biased region" description="Polar residues" evidence="7">
    <location>
        <begin position="402"/>
        <end position="421"/>
    </location>
</feature>
<evidence type="ECO:0000256" key="6">
    <source>
        <dbReference type="PROSITE-ProRule" id="PRU00841"/>
    </source>
</evidence>
<feature type="region of interest" description="Disordered" evidence="7">
    <location>
        <begin position="1107"/>
        <end position="1139"/>
    </location>
</feature>
<dbReference type="FunFam" id="3.10.20.360:FF:000002">
    <property type="entry name" value="Patronin, isoform M"/>
    <property type="match status" value="1"/>
</dbReference>